<keyword evidence="3" id="KW-1185">Reference proteome</keyword>
<gene>
    <name evidence="2" type="ORF">KCTCHS21_03250</name>
</gene>
<feature type="domain" description="Glyoxalase/fosfomycin resistance/dioxygenase" evidence="1">
    <location>
        <begin position="11"/>
        <end position="61"/>
    </location>
</feature>
<proteinExistence type="predicted"/>
<evidence type="ECO:0000313" key="2">
    <source>
        <dbReference type="EMBL" id="BBI30926.1"/>
    </source>
</evidence>
<dbReference type="EMBL" id="AP019400">
    <property type="protein sequence ID" value="BBI30926.1"/>
    <property type="molecule type" value="Genomic_DNA"/>
</dbReference>
<dbReference type="InterPro" id="IPR029068">
    <property type="entry name" value="Glyas_Bleomycin-R_OHBP_Dase"/>
</dbReference>
<sequence>MTVVTTNFAVVKLPIKDLEASARWYQDVMGIPFTFDFKPGDNEAWLDVGGIGLGLIRCPNVPMLEPDVLLAKWRIQLRASRSGRASI</sequence>
<evidence type="ECO:0000313" key="3">
    <source>
        <dbReference type="Proteomes" id="UP000289856"/>
    </source>
</evidence>
<dbReference type="InterPro" id="IPR004360">
    <property type="entry name" value="Glyas_Fos-R_dOase_dom"/>
</dbReference>
<dbReference type="Gene3D" id="3.10.180.10">
    <property type="entry name" value="2,3-Dihydroxybiphenyl 1,2-Dioxygenase, domain 1"/>
    <property type="match status" value="1"/>
</dbReference>
<protein>
    <recommendedName>
        <fullName evidence="1">Glyoxalase/fosfomycin resistance/dioxygenase domain-containing protein</fullName>
    </recommendedName>
</protein>
<organism evidence="2 3">
    <name type="scientific">Cohnella abietis</name>
    <dbReference type="NCBI Taxonomy" id="2507935"/>
    <lineage>
        <taxon>Bacteria</taxon>
        <taxon>Bacillati</taxon>
        <taxon>Bacillota</taxon>
        <taxon>Bacilli</taxon>
        <taxon>Bacillales</taxon>
        <taxon>Paenibacillaceae</taxon>
        <taxon>Cohnella</taxon>
    </lineage>
</organism>
<accession>A0A3T1CYL3</accession>
<name>A0A3T1CYL3_9BACL</name>
<evidence type="ECO:0000259" key="1">
    <source>
        <dbReference type="Pfam" id="PF00903"/>
    </source>
</evidence>
<dbReference type="SUPFAM" id="SSF54593">
    <property type="entry name" value="Glyoxalase/Bleomycin resistance protein/Dihydroxybiphenyl dioxygenase"/>
    <property type="match status" value="1"/>
</dbReference>
<dbReference type="Proteomes" id="UP000289856">
    <property type="component" value="Chromosome"/>
</dbReference>
<dbReference type="RefSeq" id="WP_232058031.1">
    <property type="nucleotide sequence ID" value="NZ_AP019400.1"/>
</dbReference>
<reference evidence="2 3" key="1">
    <citation type="submission" date="2019-01" db="EMBL/GenBank/DDBJ databases">
        <title>Complete genome sequence of Cohnella hallensis HS21 isolated from Korean fir (Abies koreana) rhizospheric soil.</title>
        <authorList>
            <person name="Jiang L."/>
            <person name="Kang S.W."/>
            <person name="Kim S."/>
            <person name="Jung J."/>
            <person name="Kim C.Y."/>
            <person name="Kim D.H."/>
            <person name="Kim S.W."/>
            <person name="Lee J."/>
        </authorList>
    </citation>
    <scope>NUCLEOTIDE SEQUENCE [LARGE SCALE GENOMIC DNA]</scope>
    <source>
        <strain evidence="2 3">HS21</strain>
    </source>
</reference>
<dbReference type="AlphaFoldDB" id="A0A3T1CYL3"/>
<dbReference type="KEGG" id="cohn:KCTCHS21_03250"/>
<dbReference type="Pfam" id="PF00903">
    <property type="entry name" value="Glyoxalase"/>
    <property type="match status" value="1"/>
</dbReference>